<evidence type="ECO:0000313" key="1">
    <source>
        <dbReference type="EMBL" id="STC69130.1"/>
    </source>
</evidence>
<name>A0A376CL08_9CORY</name>
<dbReference type="Proteomes" id="UP000254467">
    <property type="component" value="Unassembled WGS sequence"/>
</dbReference>
<organism evidence="1 2">
    <name type="scientific">Corynebacterium pilosum</name>
    <dbReference type="NCBI Taxonomy" id="35756"/>
    <lineage>
        <taxon>Bacteria</taxon>
        <taxon>Bacillati</taxon>
        <taxon>Actinomycetota</taxon>
        <taxon>Actinomycetes</taxon>
        <taxon>Mycobacteriales</taxon>
        <taxon>Corynebacteriaceae</taxon>
        <taxon>Corynebacterium</taxon>
    </lineage>
</organism>
<protein>
    <submittedName>
        <fullName evidence="1">Uncharacterized protein</fullName>
    </submittedName>
</protein>
<reference evidence="1 2" key="1">
    <citation type="submission" date="2018-06" db="EMBL/GenBank/DDBJ databases">
        <authorList>
            <consortium name="Pathogen Informatics"/>
            <person name="Doyle S."/>
        </authorList>
    </citation>
    <scope>NUCLEOTIDE SEQUENCE [LARGE SCALE GENOMIC DNA]</scope>
    <source>
        <strain evidence="1 2">NCTC11862</strain>
    </source>
</reference>
<proteinExistence type="predicted"/>
<evidence type="ECO:0000313" key="2">
    <source>
        <dbReference type="Proteomes" id="UP000254467"/>
    </source>
</evidence>
<dbReference type="RefSeq" id="WP_018581232.1">
    <property type="nucleotide sequence ID" value="NZ_LDYD01000002.1"/>
</dbReference>
<keyword evidence="2" id="KW-1185">Reference proteome</keyword>
<dbReference type="EMBL" id="UFXQ01000001">
    <property type="protein sequence ID" value="STC69130.1"/>
    <property type="molecule type" value="Genomic_DNA"/>
</dbReference>
<gene>
    <name evidence="1" type="ORF">NCTC11862_00910</name>
</gene>
<sequence>MAGLVLEIQQDGGGDPSVILVDSSWTIEDLHEAVQIVHDWPGELLFAPEIEQDPYAILEDVFVEKHQITAAFQPPRASRITVTLRERIASEVQFPSLLSSSNTLPLPAAFIHNELAGLAEPILTPVPRSFVEAMCHVSPTFRTLYDESLVEPHQVDTPELSDVVTDAIAPRLRTALAVFADGEIEVPEVPEDDIDPRLTTMLLDLGMDIVESPELVLISTAVDCLESAQLIHDPTHYSVYSLTREGEEALERPELFLDYVLKELIAGYSPDEVTVALMDAMASLIGRETAAEMIDTPVGMLDITLSTNPELPPMGTEAETIPVRANALRDMWGLQEPSQVNGAPPELNYAGAEALRYAVGRALGAIEEQIQDDSG</sequence>
<accession>A0A376CL08</accession>
<dbReference type="AlphaFoldDB" id="A0A376CL08"/>